<dbReference type="EMBL" id="LBOW01000001">
    <property type="protein sequence ID" value="KKP45571.1"/>
    <property type="molecule type" value="Genomic_DNA"/>
</dbReference>
<evidence type="ECO:0000313" key="2">
    <source>
        <dbReference type="Proteomes" id="UP000034778"/>
    </source>
</evidence>
<gene>
    <name evidence="1" type="ORF">UR35_C0001G0168</name>
</gene>
<proteinExistence type="predicted"/>
<organism evidence="1 2">
    <name type="scientific">Candidatus Woesebacteria bacterium GW2011_GWB1_33_22</name>
    <dbReference type="NCBI Taxonomy" id="1618566"/>
    <lineage>
        <taxon>Bacteria</taxon>
        <taxon>Candidatus Woeseibacteriota</taxon>
    </lineage>
</organism>
<reference evidence="1 2" key="1">
    <citation type="journal article" date="2015" name="Nature">
        <title>rRNA introns, odd ribosomes, and small enigmatic genomes across a large radiation of phyla.</title>
        <authorList>
            <person name="Brown C.T."/>
            <person name="Hug L.A."/>
            <person name="Thomas B.C."/>
            <person name="Sharon I."/>
            <person name="Castelle C.J."/>
            <person name="Singh A."/>
            <person name="Wilkins M.J."/>
            <person name="Williams K.H."/>
            <person name="Banfield J.F."/>
        </authorList>
    </citation>
    <scope>NUCLEOTIDE SEQUENCE [LARGE SCALE GENOMIC DNA]</scope>
</reference>
<dbReference type="Proteomes" id="UP000034778">
    <property type="component" value="Unassembled WGS sequence"/>
</dbReference>
<evidence type="ECO:0000313" key="1">
    <source>
        <dbReference type="EMBL" id="KKP45571.1"/>
    </source>
</evidence>
<evidence type="ECO:0008006" key="3">
    <source>
        <dbReference type="Google" id="ProtNLM"/>
    </source>
</evidence>
<sequence length="194" mass="22533">MTMKILTLNKKNITDFASARNDLLDKSASDWNLFLDSDERLSKKINQSFSKSLNQYALERKNFFLGQYVGSDKIVRLVKKGTGKWQRAVHETWTPNKTLLPAGRQDSRCGILDSVIIHNTADNLVDYLSKINNYSTLHAKENKKESKISNIFKIIFFPMAKFIITLIKSRNIVFSIMQSLHSYLSWTKLYLRQY</sequence>
<dbReference type="STRING" id="1618566.UR35_C0001G0168"/>
<name>A0A0G0A2Y8_9BACT</name>
<accession>A0A0G0A2Y8</accession>
<dbReference type="AlphaFoldDB" id="A0A0G0A2Y8"/>
<protein>
    <recommendedName>
        <fullName evidence="3">Glycosyl transferase family 2</fullName>
    </recommendedName>
</protein>
<comment type="caution">
    <text evidence="1">The sequence shown here is derived from an EMBL/GenBank/DDBJ whole genome shotgun (WGS) entry which is preliminary data.</text>
</comment>